<sequence>MVQHSKCLILVAFFRVLSTTSFLLPERTITNQKFRSFEPQLPNLSSRGPIAALNAGGGKDLSSSSRERREEENRRKKRKDDVVIGKTSAKKGEKDYALDPEATEQEFLRQASNIEQKVFLMTSNGKKLLNSLRLEEADKAFDSVLELKPNVYLWQAGIVKFYLGNIGEAGEIFVRNAQRYETKFGLQGSEERIWRHACELKLLYSMSVSERKTLKKNKNIGALIPSIPEFKRDDIFAKETRQVVKITRDLFESSVEGNFPNEILSKAQLLFFARGGTSTHDRKLWKLTAWYYLGLYNDVTGNVDESRKCMKMALKLCPSSGKSDDIVHTLPLLHMSVREWFDDSGFDDDPLEDDPFYRDHSGSVLTTADVASIDRYIEKCIRGGVTKLSMVELRQALRIIGLKTDGSKQDLRERLFLSLKAEAQSFGSGNIP</sequence>
<feature type="chain" id="PRO_5042134016" description="SAP domain-containing protein" evidence="2">
    <location>
        <begin position="20"/>
        <end position="432"/>
    </location>
</feature>
<keyword evidence="5" id="KW-1185">Reference proteome</keyword>
<feature type="compositionally biased region" description="Basic and acidic residues" evidence="1">
    <location>
        <begin position="65"/>
        <end position="83"/>
    </location>
</feature>
<protein>
    <recommendedName>
        <fullName evidence="3">SAP domain-containing protein</fullName>
    </recommendedName>
</protein>
<keyword evidence="2" id="KW-0732">Signal</keyword>
<evidence type="ECO:0000256" key="2">
    <source>
        <dbReference type="SAM" id="SignalP"/>
    </source>
</evidence>
<dbReference type="InterPro" id="IPR011990">
    <property type="entry name" value="TPR-like_helical_dom_sf"/>
</dbReference>
<proteinExistence type="predicted"/>
<dbReference type="SMART" id="SM00513">
    <property type="entry name" value="SAP"/>
    <property type="match status" value="1"/>
</dbReference>
<evidence type="ECO:0000313" key="4">
    <source>
        <dbReference type="EMBL" id="CAJ1945368.1"/>
    </source>
</evidence>
<dbReference type="InterPro" id="IPR036361">
    <property type="entry name" value="SAP_dom_sf"/>
</dbReference>
<comment type="caution">
    <text evidence="4">The sequence shown here is derived from an EMBL/GenBank/DDBJ whole genome shotgun (WGS) entry which is preliminary data.</text>
</comment>
<dbReference type="Proteomes" id="UP001295423">
    <property type="component" value="Unassembled WGS sequence"/>
</dbReference>
<feature type="domain" description="SAP" evidence="3">
    <location>
        <begin position="385"/>
        <end position="419"/>
    </location>
</feature>
<accession>A0AAD2FK43</accession>
<dbReference type="SUPFAM" id="SSF68906">
    <property type="entry name" value="SAP domain"/>
    <property type="match status" value="1"/>
</dbReference>
<feature type="signal peptide" evidence="2">
    <location>
        <begin position="1"/>
        <end position="19"/>
    </location>
</feature>
<dbReference type="EMBL" id="CAKOGP040001380">
    <property type="protein sequence ID" value="CAJ1945368.1"/>
    <property type="molecule type" value="Genomic_DNA"/>
</dbReference>
<dbReference type="Pfam" id="PF02037">
    <property type="entry name" value="SAP"/>
    <property type="match status" value="1"/>
</dbReference>
<gene>
    <name evidence="4" type="ORF">CYCCA115_LOCUS9513</name>
</gene>
<dbReference type="SUPFAM" id="SSF48452">
    <property type="entry name" value="TPR-like"/>
    <property type="match status" value="1"/>
</dbReference>
<evidence type="ECO:0000256" key="1">
    <source>
        <dbReference type="SAM" id="MobiDB-lite"/>
    </source>
</evidence>
<dbReference type="InterPro" id="IPR003034">
    <property type="entry name" value="SAP_dom"/>
</dbReference>
<name>A0AAD2FK43_9STRA</name>
<dbReference type="PROSITE" id="PS50800">
    <property type="entry name" value="SAP"/>
    <property type="match status" value="1"/>
</dbReference>
<dbReference type="Gene3D" id="1.25.40.10">
    <property type="entry name" value="Tetratricopeptide repeat domain"/>
    <property type="match status" value="1"/>
</dbReference>
<reference evidence="4" key="1">
    <citation type="submission" date="2023-08" db="EMBL/GenBank/DDBJ databases">
        <authorList>
            <person name="Audoor S."/>
            <person name="Bilcke G."/>
        </authorList>
    </citation>
    <scope>NUCLEOTIDE SEQUENCE</scope>
</reference>
<dbReference type="AlphaFoldDB" id="A0AAD2FK43"/>
<evidence type="ECO:0000313" key="5">
    <source>
        <dbReference type="Proteomes" id="UP001295423"/>
    </source>
</evidence>
<organism evidence="4 5">
    <name type="scientific">Cylindrotheca closterium</name>
    <dbReference type="NCBI Taxonomy" id="2856"/>
    <lineage>
        <taxon>Eukaryota</taxon>
        <taxon>Sar</taxon>
        <taxon>Stramenopiles</taxon>
        <taxon>Ochrophyta</taxon>
        <taxon>Bacillariophyta</taxon>
        <taxon>Bacillariophyceae</taxon>
        <taxon>Bacillariophycidae</taxon>
        <taxon>Bacillariales</taxon>
        <taxon>Bacillariaceae</taxon>
        <taxon>Cylindrotheca</taxon>
    </lineage>
</organism>
<evidence type="ECO:0000259" key="3">
    <source>
        <dbReference type="PROSITE" id="PS50800"/>
    </source>
</evidence>
<dbReference type="Gene3D" id="1.10.720.30">
    <property type="entry name" value="SAP domain"/>
    <property type="match status" value="1"/>
</dbReference>
<feature type="region of interest" description="Disordered" evidence="1">
    <location>
        <begin position="45"/>
        <end position="96"/>
    </location>
</feature>